<dbReference type="AlphaFoldDB" id="A0A0N8A8Q5"/>
<comment type="subcellular location">
    <subcellularLocation>
        <location evidence="1">Secreted</location>
    </subcellularLocation>
</comment>
<dbReference type="PROSITE" id="PS00135">
    <property type="entry name" value="TRYPSIN_SER"/>
    <property type="match status" value="1"/>
</dbReference>
<dbReference type="InterPro" id="IPR001254">
    <property type="entry name" value="Trypsin_dom"/>
</dbReference>
<protein>
    <submittedName>
        <fullName evidence="4">Uncharacterized protein</fullName>
    </submittedName>
</protein>
<dbReference type="PANTHER" id="PTHR24253">
    <property type="entry name" value="TRANSMEMBRANE PROTEASE SERINE"/>
    <property type="match status" value="1"/>
</dbReference>
<comment type="caution">
    <text evidence="4">The sequence shown here is derived from an EMBL/GenBank/DDBJ whole genome shotgun (WGS) entry which is preliminary data.</text>
</comment>
<dbReference type="SMART" id="SM00020">
    <property type="entry name" value="Tryp_SPc"/>
    <property type="match status" value="1"/>
</dbReference>
<evidence type="ECO:0000256" key="1">
    <source>
        <dbReference type="ARBA" id="ARBA00004613"/>
    </source>
</evidence>
<dbReference type="InterPro" id="IPR018114">
    <property type="entry name" value="TRYPSIN_HIS"/>
</dbReference>
<dbReference type="STRING" id="35525.A0A0N8A8Q5"/>
<dbReference type="OrthoDB" id="546450at2759"/>
<keyword evidence="3" id="KW-1015">Disulfide bond</keyword>
<name>A0A0N8A8Q5_9CRUS</name>
<dbReference type="Pfam" id="PF00089">
    <property type="entry name" value="Trypsin"/>
    <property type="match status" value="1"/>
</dbReference>
<evidence type="ECO:0000256" key="2">
    <source>
        <dbReference type="ARBA" id="ARBA00022525"/>
    </source>
</evidence>
<evidence type="ECO:0000313" key="4">
    <source>
        <dbReference type="EMBL" id="KZS15413.1"/>
    </source>
</evidence>
<dbReference type="GO" id="GO:0006508">
    <property type="term" value="P:proteolysis"/>
    <property type="evidence" value="ECO:0007669"/>
    <property type="project" value="InterPro"/>
</dbReference>
<dbReference type="CDD" id="cd00190">
    <property type="entry name" value="Tryp_SPc"/>
    <property type="match status" value="1"/>
</dbReference>
<sequence length="386" mass="42481">MEVSVSNWILVGVLLLFHALATESLVFETDDAIVVKAGTRHSPNQNVEFARTSKSSEQQQKKSDVSECLTYDGHSGVCLPVSECYPYTEAHRSIDNLDTWVIGTRGTCNYVEPSGKQIYGVCCHASQRYNRTTKLENSFENETDYIDATSRIVGGWNSYTGEYPFMAGIMGNGKVYCGGSLLDSIHILTAAHCVHRLTPQGVAQLTVIMGAVDLRDPTMVIRRVHSITRHKAFDATKLYNDIALVTMDSPVQYSNILSPVCLYDDVGVNHDGKEAVAIGWGNIRDGGPRAETLQKVSLQIKSQQDCRQNFGTRAPGGIVDHFICATAPRKDSCAGDSGGPLMMNRGNRQCQVGIVSWGIGCATDTYGVYTRISSFSEWINRNRIRF</sequence>
<evidence type="ECO:0000256" key="3">
    <source>
        <dbReference type="ARBA" id="ARBA00023157"/>
    </source>
</evidence>
<dbReference type="PRINTS" id="PR00722">
    <property type="entry name" value="CHYMOTRYPSIN"/>
</dbReference>
<dbReference type="PROSITE" id="PS00134">
    <property type="entry name" value="TRYPSIN_HIS"/>
    <property type="match status" value="1"/>
</dbReference>
<dbReference type="InterPro" id="IPR033116">
    <property type="entry name" value="TRYPSIN_SER"/>
</dbReference>
<reference evidence="4 5" key="1">
    <citation type="submission" date="2016-03" db="EMBL/GenBank/DDBJ databases">
        <title>EvidentialGene: Evidence-directed Construction of Genes on Genomes.</title>
        <authorList>
            <person name="Gilbert D.G."/>
            <person name="Choi J.-H."/>
            <person name="Mockaitis K."/>
            <person name="Colbourne J."/>
            <person name="Pfrender M."/>
        </authorList>
    </citation>
    <scope>NUCLEOTIDE SEQUENCE [LARGE SCALE GENOMIC DNA]</scope>
    <source>
        <strain evidence="4 5">Xinb3</strain>
        <tissue evidence="4">Complete organism</tissue>
    </source>
</reference>
<proteinExistence type="predicted"/>
<keyword evidence="2" id="KW-0964">Secreted</keyword>
<dbReference type="InterPro" id="IPR043504">
    <property type="entry name" value="Peptidase_S1_PA_chymotrypsin"/>
</dbReference>
<dbReference type="PANTHER" id="PTHR24253:SF148">
    <property type="entry name" value="CLIP-DOMAIN SERINE PROTEASE"/>
    <property type="match status" value="1"/>
</dbReference>
<keyword evidence="5" id="KW-1185">Reference proteome</keyword>
<evidence type="ECO:0000313" key="5">
    <source>
        <dbReference type="Proteomes" id="UP000076858"/>
    </source>
</evidence>
<dbReference type="SUPFAM" id="SSF50494">
    <property type="entry name" value="Trypsin-like serine proteases"/>
    <property type="match status" value="1"/>
</dbReference>
<accession>A0A0N8A8Q5</accession>
<dbReference type="GO" id="GO:0004252">
    <property type="term" value="F:serine-type endopeptidase activity"/>
    <property type="evidence" value="ECO:0007669"/>
    <property type="project" value="InterPro"/>
</dbReference>
<organism evidence="4 5">
    <name type="scientific">Daphnia magna</name>
    <dbReference type="NCBI Taxonomy" id="35525"/>
    <lineage>
        <taxon>Eukaryota</taxon>
        <taxon>Metazoa</taxon>
        <taxon>Ecdysozoa</taxon>
        <taxon>Arthropoda</taxon>
        <taxon>Crustacea</taxon>
        <taxon>Branchiopoda</taxon>
        <taxon>Diplostraca</taxon>
        <taxon>Cladocera</taxon>
        <taxon>Anomopoda</taxon>
        <taxon>Daphniidae</taxon>
        <taxon>Daphnia</taxon>
    </lineage>
</organism>
<gene>
    <name evidence="4" type="ORF">APZ42_019061</name>
</gene>
<dbReference type="FunFam" id="2.40.10.10:FF:000038">
    <property type="entry name" value="Serine protease"/>
    <property type="match status" value="1"/>
</dbReference>
<dbReference type="InterPro" id="IPR009003">
    <property type="entry name" value="Peptidase_S1_PA"/>
</dbReference>
<dbReference type="PROSITE" id="PS50240">
    <property type="entry name" value="TRYPSIN_DOM"/>
    <property type="match status" value="1"/>
</dbReference>
<dbReference type="InterPro" id="IPR001314">
    <property type="entry name" value="Peptidase_S1A"/>
</dbReference>
<dbReference type="Proteomes" id="UP000076858">
    <property type="component" value="Unassembled WGS sequence"/>
</dbReference>
<dbReference type="GO" id="GO:0005576">
    <property type="term" value="C:extracellular region"/>
    <property type="evidence" value="ECO:0007669"/>
    <property type="project" value="UniProtKB-SubCell"/>
</dbReference>
<dbReference type="Gene3D" id="2.40.10.10">
    <property type="entry name" value="Trypsin-like serine proteases"/>
    <property type="match status" value="1"/>
</dbReference>
<dbReference type="EMBL" id="LRGB01000872">
    <property type="protein sequence ID" value="KZS15413.1"/>
    <property type="molecule type" value="Genomic_DNA"/>
</dbReference>